<organism evidence="2 3">
    <name type="scientific">Lysobacter soyae</name>
    <dbReference type="NCBI Taxonomy" id="2764185"/>
    <lineage>
        <taxon>Bacteria</taxon>
        <taxon>Pseudomonadati</taxon>
        <taxon>Pseudomonadota</taxon>
        <taxon>Gammaproteobacteria</taxon>
        <taxon>Lysobacterales</taxon>
        <taxon>Lysobacteraceae</taxon>
        <taxon>Lysobacter</taxon>
    </lineage>
</organism>
<dbReference type="Proteomes" id="UP000824755">
    <property type="component" value="Chromosome"/>
</dbReference>
<keyword evidence="3" id="KW-1185">Reference proteome</keyword>
<accession>A0ABX8WL96</accession>
<sequence>MKAVYGAALAVLALAGPVRAGEEENAIVAAAKEDGFTACPGDVDKVARLVTRDREYSFHSIQRSGEWANSSWFLWVVIDKPTGVEHVGLNFVAQKNGRCALSQTVNRVIPKTCAEVAAGNPKFADRGMILQGTRLYEDASVQVLLTPVEGKTPACMVTSRVESYD</sequence>
<feature type="signal peptide" evidence="1">
    <location>
        <begin position="1"/>
        <end position="20"/>
    </location>
</feature>
<feature type="chain" id="PRO_5046013104" evidence="1">
    <location>
        <begin position="21"/>
        <end position="165"/>
    </location>
</feature>
<gene>
    <name evidence="2" type="ORF">H8L67_07260</name>
</gene>
<proteinExistence type="predicted"/>
<protein>
    <submittedName>
        <fullName evidence="2">Uncharacterized protein</fullName>
    </submittedName>
</protein>
<evidence type="ECO:0000313" key="2">
    <source>
        <dbReference type="EMBL" id="QYR52396.1"/>
    </source>
</evidence>
<evidence type="ECO:0000256" key="1">
    <source>
        <dbReference type="SAM" id="SignalP"/>
    </source>
</evidence>
<keyword evidence="1" id="KW-0732">Signal</keyword>
<dbReference type="EMBL" id="CP080544">
    <property type="protein sequence ID" value="QYR52396.1"/>
    <property type="molecule type" value="Genomic_DNA"/>
</dbReference>
<name>A0ABX8WL96_9GAMM</name>
<evidence type="ECO:0000313" key="3">
    <source>
        <dbReference type="Proteomes" id="UP000824755"/>
    </source>
</evidence>
<reference evidence="2 3" key="1">
    <citation type="submission" date="2021-08" db="EMBL/GenBank/DDBJ databases">
        <title>Lysobacter sp. strain CJ11 Genome sequencing and assembly.</title>
        <authorList>
            <person name="Kim I."/>
        </authorList>
    </citation>
    <scope>NUCLEOTIDE SEQUENCE [LARGE SCALE GENOMIC DNA]</scope>
    <source>
        <strain evidence="2 3">CJ11</strain>
    </source>
</reference>
<dbReference type="RefSeq" id="WP_220379182.1">
    <property type="nucleotide sequence ID" value="NZ_CP080544.1"/>
</dbReference>